<evidence type="ECO:0000259" key="2">
    <source>
        <dbReference type="Pfam" id="PF16033"/>
    </source>
</evidence>
<name>A0A9N9WXL8_9DIPT</name>
<proteinExistence type="predicted"/>
<reference evidence="3" key="1">
    <citation type="submission" date="2022-01" db="EMBL/GenBank/DDBJ databases">
        <authorList>
            <person name="King R."/>
        </authorList>
    </citation>
    <scope>NUCLEOTIDE SEQUENCE</scope>
</reference>
<accession>A0A9N9WXL8</accession>
<dbReference type="Pfam" id="PF16033">
    <property type="entry name" value="DUF4789"/>
    <property type="match status" value="1"/>
</dbReference>
<dbReference type="PANTHER" id="PTHR21177">
    <property type="entry name" value="IP06524P-RELATED"/>
    <property type="match status" value="1"/>
</dbReference>
<dbReference type="OrthoDB" id="6338576at2759"/>
<reference evidence="3" key="2">
    <citation type="submission" date="2022-10" db="EMBL/GenBank/DDBJ databases">
        <authorList>
            <consortium name="ENA_rothamsted_submissions"/>
            <consortium name="culmorum"/>
            <person name="King R."/>
        </authorList>
    </citation>
    <scope>NUCLEOTIDE SEQUENCE</scope>
</reference>
<sequence>MFDKKLLILITILLSITVCIAQQILYQGVETDKTKQPTKHNRQPIESDECLEGEFLYPGDNEKDWVCDCKPVYAYHPESMKCYQVYEQGPCKNGEILVLPPKKASPKCMRNQCIGKKVYFKGRCVNLNENGGCPKHLIVQVDSSTLQLTCTINFGNRFGEEEISATPLNYTSVPVDEKGSYCLFAGKRSQEDKCISTIE</sequence>
<organism evidence="3 4">
    <name type="scientific">Chironomus riparius</name>
    <dbReference type="NCBI Taxonomy" id="315576"/>
    <lineage>
        <taxon>Eukaryota</taxon>
        <taxon>Metazoa</taxon>
        <taxon>Ecdysozoa</taxon>
        <taxon>Arthropoda</taxon>
        <taxon>Hexapoda</taxon>
        <taxon>Insecta</taxon>
        <taxon>Pterygota</taxon>
        <taxon>Neoptera</taxon>
        <taxon>Endopterygota</taxon>
        <taxon>Diptera</taxon>
        <taxon>Nematocera</taxon>
        <taxon>Chironomoidea</taxon>
        <taxon>Chironomidae</taxon>
        <taxon>Chironominae</taxon>
        <taxon>Chironomus</taxon>
    </lineage>
</organism>
<gene>
    <name evidence="3" type="ORF">CHIRRI_LOCUS10702</name>
</gene>
<protein>
    <recommendedName>
        <fullName evidence="2">DUF4789 domain-containing protein</fullName>
    </recommendedName>
</protein>
<evidence type="ECO:0000256" key="1">
    <source>
        <dbReference type="SAM" id="SignalP"/>
    </source>
</evidence>
<dbReference type="PANTHER" id="PTHR21177:SF4">
    <property type="entry name" value="IP06524P"/>
    <property type="match status" value="1"/>
</dbReference>
<dbReference type="EMBL" id="OU895879">
    <property type="protein sequence ID" value="CAG9807856.1"/>
    <property type="molecule type" value="Genomic_DNA"/>
</dbReference>
<evidence type="ECO:0000313" key="3">
    <source>
        <dbReference type="EMBL" id="CAG9807856.1"/>
    </source>
</evidence>
<feature type="chain" id="PRO_5040216144" description="DUF4789 domain-containing protein" evidence="1">
    <location>
        <begin position="22"/>
        <end position="199"/>
    </location>
</feature>
<keyword evidence="1" id="KW-0732">Signal</keyword>
<evidence type="ECO:0000313" key="4">
    <source>
        <dbReference type="Proteomes" id="UP001153620"/>
    </source>
</evidence>
<dbReference type="Proteomes" id="UP001153620">
    <property type="component" value="Chromosome 3"/>
</dbReference>
<dbReference type="AlphaFoldDB" id="A0A9N9WXL8"/>
<dbReference type="InterPro" id="IPR031993">
    <property type="entry name" value="DUF4789"/>
</dbReference>
<keyword evidence="4" id="KW-1185">Reference proteome</keyword>
<feature type="domain" description="DUF4789" evidence="2">
    <location>
        <begin position="49"/>
        <end position="119"/>
    </location>
</feature>
<feature type="signal peptide" evidence="1">
    <location>
        <begin position="1"/>
        <end position="21"/>
    </location>
</feature>